<dbReference type="Pfam" id="PF12833">
    <property type="entry name" value="HTH_18"/>
    <property type="match status" value="1"/>
</dbReference>
<dbReference type="AlphaFoldDB" id="A0A857C8W5"/>
<evidence type="ECO:0000256" key="3">
    <source>
        <dbReference type="ARBA" id="ARBA00023163"/>
    </source>
</evidence>
<dbReference type="InterPro" id="IPR009057">
    <property type="entry name" value="Homeodomain-like_sf"/>
</dbReference>
<dbReference type="RefSeq" id="WP_158194335.1">
    <property type="nucleotide sequence ID" value="NZ_CP046908.1"/>
</dbReference>
<dbReference type="PANTHER" id="PTHR46796">
    <property type="entry name" value="HTH-TYPE TRANSCRIPTIONAL ACTIVATOR RHAS-RELATED"/>
    <property type="match status" value="1"/>
</dbReference>
<dbReference type="GO" id="GO:0003700">
    <property type="term" value="F:DNA-binding transcription factor activity"/>
    <property type="evidence" value="ECO:0007669"/>
    <property type="project" value="InterPro"/>
</dbReference>
<dbReference type="InterPro" id="IPR018062">
    <property type="entry name" value="HTH_AraC-typ_CS"/>
</dbReference>
<keyword evidence="2" id="KW-0238">DNA-binding</keyword>
<dbReference type="InterPro" id="IPR018060">
    <property type="entry name" value="HTH_AraC"/>
</dbReference>
<dbReference type="InterPro" id="IPR014710">
    <property type="entry name" value="RmlC-like_jellyroll"/>
</dbReference>
<evidence type="ECO:0000256" key="1">
    <source>
        <dbReference type="ARBA" id="ARBA00023015"/>
    </source>
</evidence>
<proteinExistence type="predicted"/>
<dbReference type="EMBL" id="CP046908">
    <property type="protein sequence ID" value="QGZ35466.1"/>
    <property type="molecule type" value="Genomic_DNA"/>
</dbReference>
<dbReference type="Gene3D" id="1.10.10.60">
    <property type="entry name" value="Homeodomain-like"/>
    <property type="match status" value="1"/>
</dbReference>
<evidence type="ECO:0000313" key="5">
    <source>
        <dbReference type="EMBL" id="QGZ35466.1"/>
    </source>
</evidence>
<name>A0A857C8W5_9HYPH</name>
<dbReference type="SMART" id="SM00342">
    <property type="entry name" value="HTH_ARAC"/>
    <property type="match status" value="1"/>
</dbReference>
<evidence type="ECO:0000313" key="6">
    <source>
        <dbReference type="Proteomes" id="UP000435648"/>
    </source>
</evidence>
<organism evidence="5 6">
    <name type="scientific">Stappia indica</name>
    <dbReference type="NCBI Taxonomy" id="538381"/>
    <lineage>
        <taxon>Bacteria</taxon>
        <taxon>Pseudomonadati</taxon>
        <taxon>Pseudomonadota</taxon>
        <taxon>Alphaproteobacteria</taxon>
        <taxon>Hyphomicrobiales</taxon>
        <taxon>Stappiaceae</taxon>
        <taxon>Stappia</taxon>
    </lineage>
</organism>
<accession>A0A857C8W5</accession>
<dbReference type="GO" id="GO:0043565">
    <property type="term" value="F:sequence-specific DNA binding"/>
    <property type="evidence" value="ECO:0007669"/>
    <property type="project" value="InterPro"/>
</dbReference>
<dbReference type="OrthoDB" id="9814125at2"/>
<dbReference type="PROSITE" id="PS00041">
    <property type="entry name" value="HTH_ARAC_FAMILY_1"/>
    <property type="match status" value="1"/>
</dbReference>
<dbReference type="PANTHER" id="PTHR46796:SF13">
    <property type="entry name" value="HTH-TYPE TRANSCRIPTIONAL ACTIVATOR RHAS"/>
    <property type="match status" value="1"/>
</dbReference>
<reference evidence="5 6" key="1">
    <citation type="submission" date="2019-12" db="EMBL/GenBank/DDBJ databases">
        <title>The genome of Stappia indica PHM037.</title>
        <authorList>
            <person name="Kacar D."/>
            <person name="Galan B."/>
            <person name="Canedo L."/>
            <person name="Rodriguez P."/>
            <person name="de la Calle F."/>
            <person name="Garcia J.L."/>
        </authorList>
    </citation>
    <scope>NUCLEOTIDE SEQUENCE [LARGE SCALE GENOMIC DNA]</scope>
    <source>
        <strain evidence="5 6">PHM037</strain>
    </source>
</reference>
<dbReference type="Gene3D" id="2.60.120.10">
    <property type="entry name" value="Jelly Rolls"/>
    <property type="match status" value="1"/>
</dbReference>
<evidence type="ECO:0000259" key="4">
    <source>
        <dbReference type="PROSITE" id="PS01124"/>
    </source>
</evidence>
<sequence length="260" mass="28067">MRSGPRRWRIARHRHPSLHQLFWIERGGGVLIGEEGESTLGAASFLNMPAGVAHGFRFLPGSTGTVLTLPVAVFEPIRARIDPRGQLLGVRIGQARTAPPELEALLAEQQGRRDNRGEALAALATLTFIWALRLLEADPQAGPQAGAGSAAARLAARFQALVDAHHREWHALEPYAAALAVTTPHLTRACRQALGQPASAVLRERQMLEARRLLAYTQGAVADIAYRLGFADPGHFSRVFSAATGLSPRAFRRGFTSGAE</sequence>
<dbReference type="SUPFAM" id="SSF51182">
    <property type="entry name" value="RmlC-like cupins"/>
    <property type="match status" value="1"/>
</dbReference>
<feature type="domain" description="HTH araC/xylS-type" evidence="4">
    <location>
        <begin position="156"/>
        <end position="254"/>
    </location>
</feature>
<dbReference type="PRINTS" id="PR00032">
    <property type="entry name" value="HTHARAC"/>
</dbReference>
<keyword evidence="1" id="KW-0805">Transcription regulation</keyword>
<dbReference type="InterPro" id="IPR020449">
    <property type="entry name" value="Tscrpt_reg_AraC-type_HTH"/>
</dbReference>
<dbReference type="KEGG" id="siw:GH266_13765"/>
<dbReference type="Proteomes" id="UP000435648">
    <property type="component" value="Chromosome"/>
</dbReference>
<dbReference type="PROSITE" id="PS01124">
    <property type="entry name" value="HTH_ARAC_FAMILY_2"/>
    <property type="match status" value="1"/>
</dbReference>
<evidence type="ECO:0000256" key="2">
    <source>
        <dbReference type="ARBA" id="ARBA00023125"/>
    </source>
</evidence>
<gene>
    <name evidence="5" type="ORF">GH266_13765</name>
</gene>
<dbReference type="InterPro" id="IPR050204">
    <property type="entry name" value="AraC_XylS_family_regulators"/>
</dbReference>
<dbReference type="SUPFAM" id="SSF46689">
    <property type="entry name" value="Homeodomain-like"/>
    <property type="match status" value="1"/>
</dbReference>
<keyword evidence="3" id="KW-0804">Transcription</keyword>
<dbReference type="InterPro" id="IPR011051">
    <property type="entry name" value="RmlC_Cupin_sf"/>
</dbReference>
<protein>
    <submittedName>
        <fullName evidence="5">Helix-turn-helix domain-containing protein</fullName>
    </submittedName>
</protein>